<evidence type="ECO:0000256" key="8">
    <source>
        <dbReference type="ARBA" id="ARBA00023310"/>
    </source>
</evidence>
<feature type="compositionally biased region" description="Polar residues" evidence="9">
    <location>
        <begin position="20"/>
        <end position="34"/>
    </location>
</feature>
<dbReference type="SUPFAM" id="SSF47928">
    <property type="entry name" value="N-terminal domain of the delta subunit of the F1F0-ATP synthase"/>
    <property type="match status" value="1"/>
</dbReference>
<keyword evidence="7" id="KW-0472">Membrane</keyword>
<protein>
    <recommendedName>
        <fullName evidence="12">ATP synthase delta chain, chloroplastic</fullName>
    </recommendedName>
</protein>
<comment type="subcellular location">
    <subcellularLocation>
        <location evidence="1">Membrane</location>
    </subcellularLocation>
</comment>
<dbReference type="eggNOG" id="KOG1662">
    <property type="taxonomic scope" value="Eukaryota"/>
</dbReference>
<evidence type="ECO:0000256" key="5">
    <source>
        <dbReference type="ARBA" id="ARBA00022781"/>
    </source>
</evidence>
<keyword evidence="5" id="KW-0375">Hydrogen ion transport</keyword>
<dbReference type="OMA" id="PRELHNF"/>
<dbReference type="Gramene" id="ESR58020">
    <property type="protein sequence ID" value="ESR58020"/>
    <property type="gene ID" value="CICLE_v10021230mg"/>
</dbReference>
<feature type="region of interest" description="Disordered" evidence="9">
    <location>
        <begin position="102"/>
        <end position="169"/>
    </location>
</feature>
<dbReference type="PANTHER" id="PTHR11910">
    <property type="entry name" value="ATP SYNTHASE DELTA CHAIN"/>
    <property type="match status" value="1"/>
</dbReference>
<feature type="compositionally biased region" description="Polar residues" evidence="9">
    <location>
        <begin position="128"/>
        <end position="144"/>
    </location>
</feature>
<sequence>MSFSGFEGRFNHRSGCDLQAPTSKSQCDPIQNILSLGPHLAEKEEEEEEEQNYIRFLSSPPNPRPTDKSLVSSIRNFVSMDTLSSSVSTFKFAALHSTPRELHNFKAPPNTSQSHHQFHPHQSHLSSTRPNKTAASFTRRSFSNSYPSLISSSGTSTPKSASPNSHQKPASGYAAALLDKALCHSSLEAVQRDVLKLSRLLKNEQIQAVCADPFVGDKDKGQIVKELLSSWKVNRYLAALLRMLIERNKVAMVSDVLEEFQRIYDDLIGTRVVFVSSAKKMEEDQLFHIAKRVQNLCGAAQVKIRNLIQEGVPSYP</sequence>
<dbReference type="Proteomes" id="UP000030687">
    <property type="component" value="Unassembled WGS sequence"/>
</dbReference>
<reference evidence="10 11" key="1">
    <citation type="submission" date="2013-10" db="EMBL/GenBank/DDBJ databases">
        <authorList>
            <consortium name="International Citrus Genome Consortium"/>
            <person name="Jenkins J."/>
            <person name="Schmutz J."/>
            <person name="Prochnik S."/>
            <person name="Rokhsar D."/>
            <person name="Gmitter F."/>
            <person name="Ollitrault P."/>
            <person name="Machado M."/>
            <person name="Talon M."/>
            <person name="Wincker P."/>
            <person name="Jaillon O."/>
            <person name="Morgante M."/>
        </authorList>
    </citation>
    <scope>NUCLEOTIDE SEQUENCE</scope>
    <source>
        <strain evidence="11">cv. Clemenules</strain>
    </source>
</reference>
<evidence type="ECO:0000256" key="3">
    <source>
        <dbReference type="ARBA" id="ARBA00011648"/>
    </source>
</evidence>
<feature type="compositionally biased region" description="Low complexity" evidence="9">
    <location>
        <begin position="145"/>
        <end position="163"/>
    </location>
</feature>
<evidence type="ECO:0000256" key="2">
    <source>
        <dbReference type="ARBA" id="ARBA00007046"/>
    </source>
</evidence>
<evidence type="ECO:0000256" key="9">
    <source>
        <dbReference type="SAM" id="MobiDB-lite"/>
    </source>
</evidence>
<name>V4U1U2_CITCL</name>
<dbReference type="STRING" id="85681.V4U1U2"/>
<evidence type="ECO:0008006" key="12">
    <source>
        <dbReference type="Google" id="ProtNLM"/>
    </source>
</evidence>
<keyword evidence="8" id="KW-0066">ATP synthesis</keyword>
<gene>
    <name evidence="10" type="ORF">CICLE_v10021230mg</name>
</gene>
<feature type="region of interest" description="Disordered" evidence="9">
    <location>
        <begin position="1"/>
        <end position="68"/>
    </location>
</feature>
<evidence type="ECO:0000256" key="7">
    <source>
        <dbReference type="ARBA" id="ARBA00023136"/>
    </source>
</evidence>
<dbReference type="InterPro" id="IPR000711">
    <property type="entry name" value="ATPase_OSCP/dsu"/>
</dbReference>
<evidence type="ECO:0000313" key="10">
    <source>
        <dbReference type="EMBL" id="ESR58020.1"/>
    </source>
</evidence>
<proteinExistence type="inferred from homology"/>
<dbReference type="Gene3D" id="1.10.520.20">
    <property type="entry name" value="N-terminal domain of the delta subunit of the F1F0-ATP synthase"/>
    <property type="match status" value="1"/>
</dbReference>
<dbReference type="GO" id="GO:0016020">
    <property type="term" value="C:membrane"/>
    <property type="evidence" value="ECO:0007669"/>
    <property type="project" value="UniProtKB-SubCell"/>
</dbReference>
<evidence type="ECO:0000313" key="11">
    <source>
        <dbReference type="Proteomes" id="UP000030687"/>
    </source>
</evidence>
<dbReference type="EMBL" id="KI536661">
    <property type="protein sequence ID" value="ESR58020.1"/>
    <property type="molecule type" value="Genomic_DNA"/>
</dbReference>
<organism evidence="10 11">
    <name type="scientific">Citrus clementina</name>
    <name type="common">Clementine</name>
    <name type="synonym">Citrus deliciosa x Citrus sinensis</name>
    <dbReference type="NCBI Taxonomy" id="85681"/>
    <lineage>
        <taxon>Eukaryota</taxon>
        <taxon>Viridiplantae</taxon>
        <taxon>Streptophyta</taxon>
        <taxon>Embryophyta</taxon>
        <taxon>Tracheophyta</taxon>
        <taxon>Spermatophyta</taxon>
        <taxon>Magnoliopsida</taxon>
        <taxon>eudicotyledons</taxon>
        <taxon>Gunneridae</taxon>
        <taxon>Pentapetalae</taxon>
        <taxon>rosids</taxon>
        <taxon>malvids</taxon>
        <taxon>Sapindales</taxon>
        <taxon>Rutaceae</taxon>
        <taxon>Aurantioideae</taxon>
        <taxon>Citrus</taxon>
    </lineage>
</organism>
<dbReference type="InterPro" id="IPR026015">
    <property type="entry name" value="ATP_synth_OSCP/delta_N_sf"/>
</dbReference>
<dbReference type="KEGG" id="cic:CICLE_v10021230mg"/>
<keyword evidence="4" id="KW-0813">Transport</keyword>
<dbReference type="Pfam" id="PF00213">
    <property type="entry name" value="OSCP"/>
    <property type="match status" value="1"/>
</dbReference>
<evidence type="ECO:0000256" key="1">
    <source>
        <dbReference type="ARBA" id="ARBA00004370"/>
    </source>
</evidence>
<accession>V4U1U2</accession>
<dbReference type="GO" id="GO:0046933">
    <property type="term" value="F:proton-transporting ATP synthase activity, rotational mechanism"/>
    <property type="evidence" value="ECO:0007669"/>
    <property type="project" value="InterPro"/>
</dbReference>
<dbReference type="NCBIfam" id="TIGR01145">
    <property type="entry name" value="ATP_synt_delta"/>
    <property type="match status" value="1"/>
</dbReference>
<comment type="similarity">
    <text evidence="2">Belongs to the ATPase delta chain family.</text>
</comment>
<evidence type="ECO:0000256" key="6">
    <source>
        <dbReference type="ARBA" id="ARBA00023065"/>
    </source>
</evidence>
<evidence type="ECO:0000256" key="4">
    <source>
        <dbReference type="ARBA" id="ARBA00022448"/>
    </source>
</evidence>
<dbReference type="AlphaFoldDB" id="V4U1U2"/>
<keyword evidence="6" id="KW-0406">Ion transport</keyword>
<dbReference type="InParanoid" id="V4U1U2"/>
<keyword evidence="11" id="KW-1185">Reference proteome</keyword>
<comment type="subunit">
    <text evidence="3">F-type ATPases have 2 components, CF(1) - the catalytic core - and CF(0) - the membrane proton channel. CF(1) has five subunits: alpha(3), beta(3), gamma(1), delta(1), epsilon(1). CF(0) has three main subunits: a, b and c.</text>
</comment>